<evidence type="ECO:0000256" key="1">
    <source>
        <dbReference type="SAM" id="Coils"/>
    </source>
</evidence>
<feature type="compositionally biased region" description="Acidic residues" evidence="2">
    <location>
        <begin position="36"/>
        <end position="51"/>
    </location>
</feature>
<feature type="non-terminal residue" evidence="3">
    <location>
        <position position="1"/>
    </location>
</feature>
<feature type="region of interest" description="Disordered" evidence="2">
    <location>
        <begin position="185"/>
        <end position="466"/>
    </location>
</feature>
<comment type="caution">
    <text evidence="3">The sequence shown here is derived from an EMBL/GenBank/DDBJ whole genome shotgun (WGS) entry which is preliminary data.</text>
</comment>
<evidence type="ECO:0000313" key="3">
    <source>
        <dbReference type="EMBL" id="KAK6969169.1"/>
    </source>
</evidence>
<accession>A0AAV9Z2I8</accession>
<feature type="compositionally biased region" description="Polar residues" evidence="2">
    <location>
        <begin position="430"/>
        <end position="439"/>
    </location>
</feature>
<protein>
    <submittedName>
        <fullName evidence="3">Uncharacterized protein</fullName>
    </submittedName>
</protein>
<organism evidence="3 4">
    <name type="scientific">Favolaschia claudopus</name>
    <dbReference type="NCBI Taxonomy" id="2862362"/>
    <lineage>
        <taxon>Eukaryota</taxon>
        <taxon>Fungi</taxon>
        <taxon>Dikarya</taxon>
        <taxon>Basidiomycota</taxon>
        <taxon>Agaricomycotina</taxon>
        <taxon>Agaricomycetes</taxon>
        <taxon>Agaricomycetidae</taxon>
        <taxon>Agaricales</taxon>
        <taxon>Marasmiineae</taxon>
        <taxon>Mycenaceae</taxon>
        <taxon>Favolaschia</taxon>
    </lineage>
</organism>
<feature type="compositionally biased region" description="Low complexity" evidence="2">
    <location>
        <begin position="185"/>
        <end position="203"/>
    </location>
</feature>
<dbReference type="Proteomes" id="UP001362999">
    <property type="component" value="Unassembled WGS sequence"/>
</dbReference>
<feature type="coiled-coil region" evidence="1">
    <location>
        <begin position="77"/>
        <end position="104"/>
    </location>
</feature>
<evidence type="ECO:0000313" key="4">
    <source>
        <dbReference type="Proteomes" id="UP001362999"/>
    </source>
</evidence>
<feature type="compositionally biased region" description="Low complexity" evidence="2">
    <location>
        <begin position="441"/>
        <end position="453"/>
    </location>
</feature>
<feature type="compositionally biased region" description="Basic and acidic residues" evidence="2">
    <location>
        <begin position="659"/>
        <end position="683"/>
    </location>
</feature>
<name>A0AAV9Z2I8_9AGAR</name>
<feature type="compositionally biased region" description="Low complexity" evidence="2">
    <location>
        <begin position="413"/>
        <end position="429"/>
    </location>
</feature>
<dbReference type="AlphaFoldDB" id="A0AAV9Z2I8"/>
<keyword evidence="1" id="KW-0175">Coiled coil</keyword>
<feature type="compositionally biased region" description="Basic residues" evidence="2">
    <location>
        <begin position="229"/>
        <end position="243"/>
    </location>
</feature>
<gene>
    <name evidence="3" type="ORF">R3P38DRAFT_2814910</name>
</gene>
<dbReference type="EMBL" id="JAWWNJ010000233">
    <property type="protein sequence ID" value="KAK6969169.1"/>
    <property type="molecule type" value="Genomic_DNA"/>
</dbReference>
<feature type="region of interest" description="Disordered" evidence="2">
    <location>
        <begin position="809"/>
        <end position="840"/>
    </location>
</feature>
<feature type="region of interest" description="Disordered" evidence="2">
    <location>
        <begin position="36"/>
        <end position="59"/>
    </location>
</feature>
<proteinExistence type="predicted"/>
<evidence type="ECO:0000256" key="2">
    <source>
        <dbReference type="SAM" id="MobiDB-lite"/>
    </source>
</evidence>
<feature type="region of interest" description="Disordered" evidence="2">
    <location>
        <begin position="563"/>
        <end position="760"/>
    </location>
</feature>
<reference evidence="3 4" key="1">
    <citation type="journal article" date="2024" name="J Genomics">
        <title>Draft genome sequencing and assembly of Favolaschia claudopus CIRM-BRFM 2984 isolated from oak limbs.</title>
        <authorList>
            <person name="Navarro D."/>
            <person name="Drula E."/>
            <person name="Chaduli D."/>
            <person name="Cazenave R."/>
            <person name="Ahrendt S."/>
            <person name="Wang J."/>
            <person name="Lipzen A."/>
            <person name="Daum C."/>
            <person name="Barry K."/>
            <person name="Grigoriev I.V."/>
            <person name="Favel A."/>
            <person name="Rosso M.N."/>
            <person name="Martin F."/>
        </authorList>
    </citation>
    <scope>NUCLEOTIDE SEQUENCE [LARGE SCALE GENOMIC DNA]</scope>
    <source>
        <strain evidence="3 4">CIRM-BRFM 2984</strain>
    </source>
</reference>
<sequence length="840" mass="87850">GKGKRAHCPVEVFQLRNRDIVKEALTAAGYDELLAENIEDDEDDWTDESEDTPAARSKRKKSVLMQLRTRVIARLFAEADEEERSAVEEAVAEEKRQLEEAKASGDKAIQSIWSMLEGIDSIETAMVYIHKALYQATRWVGFTVLGGPHPRLQGQLSLKVICHGRTPMGNDFEDVCVDFDGKLPTTASPASSTSEPSTPSPAENSVSEPAVHRIRPSTEPVFAPAASAKKAKAKKTKKPKKTAPKSSPTVTENDVNTPPPPEAAVEPAHTVHASCDTNDAAPPEGTETAAEGTEKSSNGDSLQDETHIGPWANWSDIPHEDGNDFIGLDFESGNVGADSVLGGASDDLVDMGLDSSLRGPDDHDDQNFRPPRLWLPQTDSPKPHSPDATPMTPLASMGDDTFDFPLSPSADFSLTLASPTTAPSSLPASGNTSAPTASWFSPPASTGASTPSADMETAGSSTLVEASATSAACASGSAEVVASSPANGFLANYVSGSAAEGLLKNHSAASAASAFRPSALFSAFTPAARKPPAPRPIFGTAARAPNRPTLAASIALAAIAPSAPSATLSDTPSALPLTTSSRTNDTTTTSSSLTSPSSTQPAAPTPPTTVPAAPADSGVVVNPPRLPITRPATRPLVAPASRPAASKPPAPKPSAMRGAAEKEENARQAAEVAKKVEGVETQKRGRPRKVVFDETTNQSAVSDVPNPFGEGRMRVTVCHPTGGPTNSQRARKAAAEEKAEEERKKAAAAAAQRAEEKRRGFTERVVNGATVVTMIGKKIEQPAATSSRGRTLKRASYCDGTKIPDKVVVKNTRVAAPTASNNKRKATDAGGNGASKKRKR</sequence>
<feature type="compositionally biased region" description="Low complexity" evidence="2">
    <location>
        <begin position="280"/>
        <end position="291"/>
    </location>
</feature>
<feature type="compositionally biased region" description="Low complexity" evidence="2">
    <location>
        <begin position="576"/>
        <end position="602"/>
    </location>
</feature>
<keyword evidence="4" id="KW-1185">Reference proteome</keyword>
<feature type="compositionally biased region" description="Basic and acidic residues" evidence="2">
    <location>
        <begin position="733"/>
        <end position="745"/>
    </location>
</feature>